<organism evidence="2 3">
    <name type="scientific">Ascaris lumbricoides</name>
    <name type="common">Giant roundworm</name>
    <dbReference type="NCBI Taxonomy" id="6252"/>
    <lineage>
        <taxon>Eukaryota</taxon>
        <taxon>Metazoa</taxon>
        <taxon>Ecdysozoa</taxon>
        <taxon>Nematoda</taxon>
        <taxon>Chromadorea</taxon>
        <taxon>Rhabditida</taxon>
        <taxon>Spirurina</taxon>
        <taxon>Ascaridomorpha</taxon>
        <taxon>Ascaridoidea</taxon>
        <taxon>Ascarididae</taxon>
        <taxon>Ascaris</taxon>
    </lineage>
</organism>
<evidence type="ECO:0000313" key="3">
    <source>
        <dbReference type="WBParaSite" id="ALUE_0000491501-mRNA-1"/>
    </source>
</evidence>
<feature type="region of interest" description="Disordered" evidence="1">
    <location>
        <begin position="69"/>
        <end position="94"/>
    </location>
</feature>
<sequence length="304" mass="32661">MRIADLKRAVEDVILRPEDNRISDISKRSTIAALDLCQAYTTAINIDAEIQQRGSAATLTSFSCSGEMSASPSESTCSTSVTTSSGPFPAQPPLSMSTSLDTMALRQSLLCRPSFGASRRSSRVLPHLSHTKRKRSNSVSSCMNKGMSGTADAVSQVGVSSTSMGGASALSLPPTARHTPFRFGDLDERQYAACSAAGIPASSISYPNPVTESPPFHKQEDTLEMLSALNESSVDWPHIAHKEFTQTTRNPYEVREAAQTTIHPLREGTASRVISDECASNSLSFTAFRQPSNACDIDELMDCD</sequence>
<dbReference type="AlphaFoldDB" id="A0A0M3HRH8"/>
<keyword evidence="2" id="KW-1185">Reference proteome</keyword>
<feature type="region of interest" description="Disordered" evidence="1">
    <location>
        <begin position="121"/>
        <end position="147"/>
    </location>
</feature>
<proteinExistence type="predicted"/>
<dbReference type="Proteomes" id="UP000036681">
    <property type="component" value="Unplaced"/>
</dbReference>
<name>A0A0M3HRH8_ASCLU</name>
<protein>
    <submittedName>
        <fullName evidence="3">Uncharacterized protein</fullName>
    </submittedName>
</protein>
<evidence type="ECO:0000256" key="1">
    <source>
        <dbReference type="SAM" id="MobiDB-lite"/>
    </source>
</evidence>
<feature type="compositionally biased region" description="Low complexity" evidence="1">
    <location>
        <begin position="69"/>
        <end position="85"/>
    </location>
</feature>
<dbReference type="WBParaSite" id="ALUE_0000491501-mRNA-1">
    <property type="protein sequence ID" value="ALUE_0000491501-mRNA-1"/>
    <property type="gene ID" value="ALUE_0000491501"/>
</dbReference>
<reference evidence="3" key="1">
    <citation type="submission" date="2017-02" db="UniProtKB">
        <authorList>
            <consortium name="WormBaseParasite"/>
        </authorList>
    </citation>
    <scope>IDENTIFICATION</scope>
</reference>
<evidence type="ECO:0000313" key="2">
    <source>
        <dbReference type="Proteomes" id="UP000036681"/>
    </source>
</evidence>
<accession>A0A0M3HRH8</accession>